<feature type="chain" id="PRO_5015782192" description="DUF4369 domain-containing protein" evidence="1">
    <location>
        <begin position="22"/>
        <end position="136"/>
    </location>
</feature>
<protein>
    <recommendedName>
        <fullName evidence="4">DUF4369 domain-containing protein</fullName>
    </recommendedName>
</protein>
<reference evidence="2 3" key="1">
    <citation type="submission" date="2018-05" db="EMBL/GenBank/DDBJ databases">
        <title>Genome sequencing of Flavobacterium sp. HYN0056.</title>
        <authorList>
            <person name="Yi H."/>
            <person name="Baek C."/>
        </authorList>
    </citation>
    <scope>NUCLEOTIDE SEQUENCE [LARGE SCALE GENOMIC DNA]</scope>
    <source>
        <strain evidence="2 3">HYN0056</strain>
    </source>
</reference>
<dbReference type="RefSeq" id="WP_109192790.1">
    <property type="nucleotide sequence ID" value="NZ_CP029255.1"/>
</dbReference>
<feature type="signal peptide" evidence="1">
    <location>
        <begin position="1"/>
        <end position="21"/>
    </location>
</feature>
<dbReference type="Proteomes" id="UP000245250">
    <property type="component" value="Chromosome"/>
</dbReference>
<dbReference type="AlphaFoldDB" id="A0A2S1YMP4"/>
<evidence type="ECO:0000256" key="1">
    <source>
        <dbReference type="SAM" id="SignalP"/>
    </source>
</evidence>
<gene>
    <name evidence="2" type="ORF">HYN56_14260</name>
</gene>
<evidence type="ECO:0008006" key="4">
    <source>
        <dbReference type="Google" id="ProtNLM"/>
    </source>
</evidence>
<dbReference type="OrthoDB" id="1363427at2"/>
<dbReference type="EMBL" id="CP029255">
    <property type="protein sequence ID" value="AWK05335.1"/>
    <property type="molecule type" value="Genomic_DNA"/>
</dbReference>
<organism evidence="2 3">
    <name type="scientific">Flavobacterium crocinum</name>
    <dbReference type="NCBI Taxonomy" id="2183896"/>
    <lineage>
        <taxon>Bacteria</taxon>
        <taxon>Pseudomonadati</taxon>
        <taxon>Bacteroidota</taxon>
        <taxon>Flavobacteriia</taxon>
        <taxon>Flavobacteriales</taxon>
        <taxon>Flavobacteriaceae</taxon>
        <taxon>Flavobacterium</taxon>
    </lineage>
</organism>
<dbReference type="KEGG" id="fcr:HYN56_14260"/>
<name>A0A2S1YMP4_9FLAO</name>
<evidence type="ECO:0000313" key="2">
    <source>
        <dbReference type="EMBL" id="AWK05335.1"/>
    </source>
</evidence>
<keyword evidence="3" id="KW-1185">Reference proteome</keyword>
<sequence length="136" mass="15648">MKILKLIILFLTIIFSNSTLFAQKNEEQIIQAIAFETNKIVLNNKHAYNYTKEGNNFIILNLSNKEIIKGEITSIGDGKFSSIITFLPSGKQFSNKKIIGRNDLIFVFAKYNIIKEDFSIDETRLSSFIENYNELK</sequence>
<evidence type="ECO:0000313" key="3">
    <source>
        <dbReference type="Proteomes" id="UP000245250"/>
    </source>
</evidence>
<accession>A0A2S1YMP4</accession>
<proteinExistence type="predicted"/>
<keyword evidence="1" id="KW-0732">Signal</keyword>